<dbReference type="PANTHER" id="PTHR42647:SF38">
    <property type="entry name" value="RING-TYPE DOMAIN-CONTAINING PROTEIN"/>
    <property type="match status" value="1"/>
</dbReference>
<evidence type="ECO:0000256" key="4">
    <source>
        <dbReference type="PROSITE-ProRule" id="PRU00175"/>
    </source>
</evidence>
<proteinExistence type="predicted"/>
<dbReference type="InterPro" id="IPR001841">
    <property type="entry name" value="Znf_RING"/>
</dbReference>
<reference evidence="7 8" key="1">
    <citation type="journal article" date="2019" name="Sci. Rep.">
        <title>A high-quality genome of Eragrostis curvula grass provides insights into Poaceae evolution and supports new strategies to enhance forage quality.</title>
        <authorList>
            <person name="Carballo J."/>
            <person name="Santos B.A.C.M."/>
            <person name="Zappacosta D."/>
            <person name="Garbus I."/>
            <person name="Selva J.P."/>
            <person name="Gallo C.A."/>
            <person name="Diaz A."/>
            <person name="Albertini E."/>
            <person name="Caccamo M."/>
            <person name="Echenique V."/>
        </authorList>
    </citation>
    <scope>NUCLEOTIDE SEQUENCE [LARGE SCALE GENOMIC DNA]</scope>
    <source>
        <strain evidence="8">cv. Victoria</strain>
        <tissue evidence="7">Leaf</tissue>
    </source>
</reference>
<dbReference type="Gene3D" id="3.30.40.10">
    <property type="entry name" value="Zinc/RING finger domain, C3HC4 (zinc finger)"/>
    <property type="match status" value="1"/>
</dbReference>
<dbReference type="AlphaFoldDB" id="A0A5J9V301"/>
<evidence type="ECO:0000256" key="5">
    <source>
        <dbReference type="SAM" id="Coils"/>
    </source>
</evidence>
<evidence type="ECO:0000313" key="8">
    <source>
        <dbReference type="Proteomes" id="UP000324897"/>
    </source>
</evidence>
<dbReference type="OrthoDB" id="1711136at2759"/>
<dbReference type="InterPro" id="IPR013083">
    <property type="entry name" value="Znf_RING/FYVE/PHD"/>
</dbReference>
<dbReference type="Proteomes" id="UP000324897">
    <property type="component" value="Chromosome 1"/>
</dbReference>
<keyword evidence="3" id="KW-0862">Zinc</keyword>
<name>A0A5J9V301_9POAL</name>
<keyword evidence="1" id="KW-0479">Metal-binding</keyword>
<evidence type="ECO:0000256" key="3">
    <source>
        <dbReference type="ARBA" id="ARBA00022833"/>
    </source>
</evidence>
<evidence type="ECO:0000259" key="6">
    <source>
        <dbReference type="PROSITE" id="PS50089"/>
    </source>
</evidence>
<dbReference type="CDD" id="cd16649">
    <property type="entry name" value="mRING-HC-C3HC5_CGRF1-like"/>
    <property type="match status" value="1"/>
</dbReference>
<protein>
    <recommendedName>
        <fullName evidence="6">RING-type domain-containing protein</fullName>
    </recommendedName>
</protein>
<dbReference type="GO" id="GO:0004842">
    <property type="term" value="F:ubiquitin-protein transferase activity"/>
    <property type="evidence" value="ECO:0007669"/>
    <property type="project" value="TreeGrafter"/>
</dbReference>
<accession>A0A5J9V301</accession>
<dbReference type="GO" id="GO:0008270">
    <property type="term" value="F:zinc ion binding"/>
    <property type="evidence" value="ECO:0007669"/>
    <property type="project" value="UniProtKB-KW"/>
</dbReference>
<evidence type="ECO:0000256" key="2">
    <source>
        <dbReference type="ARBA" id="ARBA00022771"/>
    </source>
</evidence>
<gene>
    <name evidence="7" type="ORF">EJB05_21495</name>
</gene>
<evidence type="ECO:0000256" key="1">
    <source>
        <dbReference type="ARBA" id="ARBA00022723"/>
    </source>
</evidence>
<feature type="domain" description="RING-type" evidence="6">
    <location>
        <begin position="320"/>
        <end position="354"/>
    </location>
</feature>
<dbReference type="EMBL" id="RWGY01000011">
    <property type="protein sequence ID" value="TVU29904.1"/>
    <property type="molecule type" value="Genomic_DNA"/>
</dbReference>
<dbReference type="PROSITE" id="PS50089">
    <property type="entry name" value="ZF_RING_2"/>
    <property type="match status" value="1"/>
</dbReference>
<organism evidence="7 8">
    <name type="scientific">Eragrostis curvula</name>
    <name type="common">weeping love grass</name>
    <dbReference type="NCBI Taxonomy" id="38414"/>
    <lineage>
        <taxon>Eukaryota</taxon>
        <taxon>Viridiplantae</taxon>
        <taxon>Streptophyta</taxon>
        <taxon>Embryophyta</taxon>
        <taxon>Tracheophyta</taxon>
        <taxon>Spermatophyta</taxon>
        <taxon>Magnoliopsida</taxon>
        <taxon>Liliopsida</taxon>
        <taxon>Poales</taxon>
        <taxon>Poaceae</taxon>
        <taxon>PACMAD clade</taxon>
        <taxon>Chloridoideae</taxon>
        <taxon>Eragrostideae</taxon>
        <taxon>Eragrostidinae</taxon>
        <taxon>Eragrostis</taxon>
    </lineage>
</organism>
<dbReference type="FunFam" id="3.30.40.10:FF:000633">
    <property type="entry name" value="Putative BOI-related E3 ubiquitin-protein ligase 2"/>
    <property type="match status" value="1"/>
</dbReference>
<feature type="coiled-coil region" evidence="5">
    <location>
        <begin position="230"/>
        <end position="257"/>
    </location>
</feature>
<dbReference type="Gramene" id="TVU29904">
    <property type="protein sequence ID" value="TVU29904"/>
    <property type="gene ID" value="EJB05_21495"/>
</dbReference>
<keyword evidence="5" id="KW-0175">Coiled coil</keyword>
<dbReference type="Pfam" id="PF13920">
    <property type="entry name" value="zf-C3HC4_3"/>
    <property type="match status" value="1"/>
</dbReference>
<evidence type="ECO:0000313" key="7">
    <source>
        <dbReference type="EMBL" id="TVU29904.1"/>
    </source>
</evidence>
<comment type="caution">
    <text evidence="7">The sequence shown here is derived from an EMBL/GenBank/DDBJ whole genome shotgun (WGS) entry which is preliminary data.</text>
</comment>
<dbReference type="PANTHER" id="PTHR42647">
    <property type="entry name" value="SBP (S-RIBONUCLEASE BINDING PROTEIN) FAMILY PROTEIN"/>
    <property type="match status" value="1"/>
</dbReference>
<sequence length="367" mass="38630">MTPAPSGPCLYQTTVPGRVREHRPLLSLTRPALSSSPVLGLCFTHHFRARMSHRPALEDDAKRASSVFLGDPGAGGGHLLAQLLQAQGNTTVFSDPRSELTCNNDNHGISGFVPRKRARVGDAGACGLIMDGHGGALVPTVPMQQAFAASCDVLQSRARGSGAASTSGRPASAAPVPSQGLLSQLHRQGLEIDAIVRIENERLRVGLEEARRRHVRAVVSALERAAAPRLRQAEADLERALARSAELEEKLRQMVTEGQAWQGIASSHEAAAAGLRATLDQLLQPPPCAGAEGAGEAEDALSCCYEQEDDERAPTSRRACKSCGEAEACVLLLPCRHLCLCAGCEAAADACPVCAATKNASLHVLLS</sequence>
<keyword evidence="8" id="KW-1185">Reference proteome</keyword>
<keyword evidence="2 4" id="KW-0863">Zinc-finger</keyword>